<feature type="region of interest" description="Disordered" evidence="1">
    <location>
        <begin position="62"/>
        <end position="93"/>
    </location>
</feature>
<organism evidence="2 3">
    <name type="scientific">Pisum sativum</name>
    <name type="common">Garden pea</name>
    <name type="synonym">Lathyrus oleraceus</name>
    <dbReference type="NCBI Taxonomy" id="3888"/>
    <lineage>
        <taxon>Eukaryota</taxon>
        <taxon>Viridiplantae</taxon>
        <taxon>Streptophyta</taxon>
        <taxon>Embryophyta</taxon>
        <taxon>Tracheophyta</taxon>
        <taxon>Spermatophyta</taxon>
        <taxon>Magnoliopsida</taxon>
        <taxon>eudicotyledons</taxon>
        <taxon>Gunneridae</taxon>
        <taxon>Pentapetalae</taxon>
        <taxon>rosids</taxon>
        <taxon>fabids</taxon>
        <taxon>Fabales</taxon>
        <taxon>Fabaceae</taxon>
        <taxon>Papilionoideae</taxon>
        <taxon>50 kb inversion clade</taxon>
        <taxon>NPAAA clade</taxon>
        <taxon>Hologalegina</taxon>
        <taxon>IRL clade</taxon>
        <taxon>Fabeae</taxon>
        <taxon>Lathyrus</taxon>
    </lineage>
</organism>
<proteinExistence type="predicted"/>
<reference evidence="2 3" key="1">
    <citation type="journal article" date="2022" name="Nat. Genet.">
        <title>Improved pea reference genome and pan-genome highlight genomic features and evolutionary characteristics.</title>
        <authorList>
            <person name="Yang T."/>
            <person name="Liu R."/>
            <person name="Luo Y."/>
            <person name="Hu S."/>
            <person name="Wang D."/>
            <person name="Wang C."/>
            <person name="Pandey M.K."/>
            <person name="Ge S."/>
            <person name="Xu Q."/>
            <person name="Li N."/>
            <person name="Li G."/>
            <person name="Huang Y."/>
            <person name="Saxena R.K."/>
            <person name="Ji Y."/>
            <person name="Li M."/>
            <person name="Yan X."/>
            <person name="He Y."/>
            <person name="Liu Y."/>
            <person name="Wang X."/>
            <person name="Xiang C."/>
            <person name="Varshney R.K."/>
            <person name="Ding H."/>
            <person name="Gao S."/>
            <person name="Zong X."/>
        </authorList>
    </citation>
    <scope>NUCLEOTIDE SEQUENCE [LARGE SCALE GENOMIC DNA]</scope>
    <source>
        <strain evidence="2 3">cv. Zhongwan 6</strain>
    </source>
</reference>
<feature type="compositionally biased region" description="Basic and acidic residues" evidence="1">
    <location>
        <begin position="74"/>
        <end position="84"/>
    </location>
</feature>
<dbReference type="EMBL" id="JAMSHJ010000005">
    <property type="protein sequence ID" value="KAI5404456.1"/>
    <property type="molecule type" value="Genomic_DNA"/>
</dbReference>
<dbReference type="Proteomes" id="UP001058974">
    <property type="component" value="Chromosome 5"/>
</dbReference>
<dbReference type="SUPFAM" id="SSF57756">
    <property type="entry name" value="Retrovirus zinc finger-like domains"/>
    <property type="match status" value="1"/>
</dbReference>
<dbReference type="InterPro" id="IPR036875">
    <property type="entry name" value="Znf_CCHC_sf"/>
</dbReference>
<keyword evidence="3" id="KW-1185">Reference proteome</keyword>
<dbReference type="GO" id="GO:0008270">
    <property type="term" value="F:zinc ion binding"/>
    <property type="evidence" value="ECO:0007669"/>
    <property type="project" value="InterPro"/>
</dbReference>
<evidence type="ECO:0000313" key="2">
    <source>
        <dbReference type="EMBL" id="KAI5404456.1"/>
    </source>
</evidence>
<name>A0A9D4WLE7_PEA</name>
<gene>
    <name evidence="2" type="ORF">KIW84_051572</name>
</gene>
<sequence length="93" mass="10678">MTSFTDELLPTVYKNGPGRSRKVRIRECGEDDARKRIPNVAYKCTKCDKFGHNALSCKSLTQDPNALKRKRKPKSEQVRAEPKQKNMQKNVDV</sequence>
<comment type="caution">
    <text evidence="2">The sequence shown here is derived from an EMBL/GenBank/DDBJ whole genome shotgun (WGS) entry which is preliminary data.</text>
</comment>
<evidence type="ECO:0000313" key="3">
    <source>
        <dbReference type="Proteomes" id="UP001058974"/>
    </source>
</evidence>
<evidence type="ECO:0000256" key="1">
    <source>
        <dbReference type="SAM" id="MobiDB-lite"/>
    </source>
</evidence>
<protein>
    <recommendedName>
        <fullName evidence="4">CCHC-type domain-containing protein</fullName>
    </recommendedName>
</protein>
<evidence type="ECO:0008006" key="4">
    <source>
        <dbReference type="Google" id="ProtNLM"/>
    </source>
</evidence>
<dbReference type="AlphaFoldDB" id="A0A9D4WLE7"/>
<dbReference type="Gramene" id="Psat05G0157200-T1">
    <property type="protein sequence ID" value="KAI5404456.1"/>
    <property type="gene ID" value="KIW84_051572"/>
</dbReference>
<accession>A0A9D4WLE7</accession>
<dbReference type="GO" id="GO:0003676">
    <property type="term" value="F:nucleic acid binding"/>
    <property type="evidence" value="ECO:0007669"/>
    <property type="project" value="InterPro"/>
</dbReference>